<evidence type="ECO:0000256" key="1">
    <source>
        <dbReference type="SAM" id="Phobius"/>
    </source>
</evidence>
<protein>
    <submittedName>
        <fullName evidence="2">Uncharacterized protein</fullName>
    </submittedName>
</protein>
<feature type="transmembrane region" description="Helical" evidence="1">
    <location>
        <begin position="62"/>
        <end position="87"/>
    </location>
</feature>
<proteinExistence type="predicted"/>
<dbReference type="EMBL" id="LAZR01001217">
    <property type="protein sequence ID" value="KKN48515.1"/>
    <property type="molecule type" value="Genomic_DNA"/>
</dbReference>
<name>A0A0F9QVY3_9ZZZZ</name>
<dbReference type="AlphaFoldDB" id="A0A0F9QVY3"/>
<keyword evidence="1" id="KW-0812">Transmembrane</keyword>
<accession>A0A0F9QVY3</accession>
<gene>
    <name evidence="2" type="ORF">LCGC14_0652080</name>
</gene>
<feature type="transmembrane region" description="Helical" evidence="1">
    <location>
        <begin position="31"/>
        <end position="50"/>
    </location>
</feature>
<comment type="caution">
    <text evidence="2">The sequence shown here is derived from an EMBL/GenBank/DDBJ whole genome shotgun (WGS) entry which is preliminary data.</text>
</comment>
<evidence type="ECO:0000313" key="2">
    <source>
        <dbReference type="EMBL" id="KKN48515.1"/>
    </source>
</evidence>
<keyword evidence="1" id="KW-0472">Membrane</keyword>
<keyword evidence="1" id="KW-1133">Transmembrane helix</keyword>
<reference evidence="2" key="1">
    <citation type="journal article" date="2015" name="Nature">
        <title>Complex archaea that bridge the gap between prokaryotes and eukaryotes.</title>
        <authorList>
            <person name="Spang A."/>
            <person name="Saw J.H."/>
            <person name="Jorgensen S.L."/>
            <person name="Zaremba-Niedzwiedzka K."/>
            <person name="Martijn J."/>
            <person name="Lind A.E."/>
            <person name="van Eijk R."/>
            <person name="Schleper C."/>
            <person name="Guy L."/>
            <person name="Ettema T.J."/>
        </authorList>
    </citation>
    <scope>NUCLEOTIDE SEQUENCE</scope>
</reference>
<organism evidence="2">
    <name type="scientific">marine sediment metagenome</name>
    <dbReference type="NCBI Taxonomy" id="412755"/>
    <lineage>
        <taxon>unclassified sequences</taxon>
        <taxon>metagenomes</taxon>
        <taxon>ecological metagenomes</taxon>
    </lineage>
</organism>
<sequence>MKIDKDKFYKLKQLDRIEYRQRYNMINDPDVSLEVPFFGFLIIATIFGTIGKVSGYVPFLQATLLLIKVAAFILILHIALTIITWIIKIKLKSDLEEEYFSVEVKK</sequence>